<feature type="domain" description="Histidine kinase" evidence="15">
    <location>
        <begin position="323"/>
        <end position="607"/>
    </location>
</feature>
<dbReference type="PANTHER" id="PTHR43395:SF10">
    <property type="entry name" value="CHEMOTAXIS PROTEIN CHEA"/>
    <property type="match status" value="1"/>
</dbReference>
<evidence type="ECO:0000256" key="4">
    <source>
        <dbReference type="ARBA" id="ARBA00021495"/>
    </source>
</evidence>
<dbReference type="SMART" id="SM00073">
    <property type="entry name" value="HPT"/>
    <property type="match status" value="1"/>
</dbReference>
<dbReference type="SMART" id="SM01231">
    <property type="entry name" value="H-kinase_dim"/>
    <property type="match status" value="1"/>
</dbReference>
<evidence type="ECO:0000256" key="7">
    <source>
        <dbReference type="ARBA" id="ARBA00022553"/>
    </source>
</evidence>
<evidence type="ECO:0000256" key="11">
    <source>
        <dbReference type="ARBA" id="ARBA00022840"/>
    </source>
</evidence>
<dbReference type="InterPro" id="IPR008207">
    <property type="entry name" value="Sig_transdc_His_kin_Hpt_dom"/>
</dbReference>
<dbReference type="PROSITE" id="PS50851">
    <property type="entry name" value="CHEW"/>
    <property type="match status" value="1"/>
</dbReference>
<dbReference type="Gene3D" id="2.30.30.40">
    <property type="entry name" value="SH3 Domains"/>
    <property type="match status" value="1"/>
</dbReference>
<dbReference type="SMART" id="SM00387">
    <property type="entry name" value="HATPase_c"/>
    <property type="match status" value="1"/>
</dbReference>
<comment type="subcellular location">
    <subcellularLocation>
        <location evidence="2">Cytoplasm</location>
    </subcellularLocation>
</comment>
<name>A0A8J7W646_9EURY</name>
<feature type="modified residue" description="Phosphohistidine" evidence="13">
    <location>
        <position position="48"/>
    </location>
</feature>
<dbReference type="InterPro" id="IPR003594">
    <property type="entry name" value="HATPase_dom"/>
</dbReference>
<dbReference type="GO" id="GO:0005737">
    <property type="term" value="C:cytoplasm"/>
    <property type="evidence" value="ECO:0007669"/>
    <property type="project" value="UniProtKB-SubCell"/>
</dbReference>
<dbReference type="InterPro" id="IPR037052">
    <property type="entry name" value="CheA-like_P2_sf"/>
</dbReference>
<evidence type="ECO:0000256" key="8">
    <source>
        <dbReference type="ARBA" id="ARBA00022679"/>
    </source>
</evidence>
<evidence type="ECO:0000256" key="3">
    <source>
        <dbReference type="ARBA" id="ARBA00012438"/>
    </source>
</evidence>
<evidence type="ECO:0000256" key="12">
    <source>
        <dbReference type="ARBA" id="ARBA00023012"/>
    </source>
</evidence>
<dbReference type="EMBL" id="JWHL01000002">
    <property type="protein sequence ID" value="MBR1368391.1"/>
    <property type="molecule type" value="Genomic_DNA"/>
</dbReference>
<dbReference type="OrthoDB" id="293137at2157"/>
<keyword evidence="6" id="KW-0145">Chemotaxis</keyword>
<dbReference type="PRINTS" id="PR00344">
    <property type="entry name" value="BCTRLSENSOR"/>
</dbReference>
<reference evidence="18" key="1">
    <citation type="submission" date="2014-12" db="EMBL/GenBank/DDBJ databases">
        <authorList>
            <person name="Huang H.-H."/>
            <person name="Chen S.-C."/>
            <person name="Lai M.-C."/>
        </authorList>
    </citation>
    <scope>NUCLEOTIDE SEQUENCE</scope>
    <source>
        <strain evidence="18">K1F9705b</strain>
    </source>
</reference>
<dbReference type="GO" id="GO:0006935">
    <property type="term" value="P:chemotaxis"/>
    <property type="evidence" value="ECO:0007669"/>
    <property type="project" value="UniProtKB-KW"/>
</dbReference>
<keyword evidence="8" id="KW-0808">Transferase</keyword>
<evidence type="ECO:0000256" key="9">
    <source>
        <dbReference type="ARBA" id="ARBA00022741"/>
    </source>
</evidence>
<dbReference type="InterPro" id="IPR004105">
    <property type="entry name" value="CheA-like_dim"/>
</dbReference>
<evidence type="ECO:0000256" key="10">
    <source>
        <dbReference type="ARBA" id="ARBA00022777"/>
    </source>
</evidence>
<dbReference type="Pfam" id="PF02518">
    <property type="entry name" value="HATPase_c"/>
    <property type="match status" value="1"/>
</dbReference>
<organism evidence="18 19">
    <name type="scientific">Methanocalculus chunghsingensis</name>
    <dbReference type="NCBI Taxonomy" id="156457"/>
    <lineage>
        <taxon>Archaea</taxon>
        <taxon>Methanobacteriati</taxon>
        <taxon>Methanobacteriota</taxon>
        <taxon>Stenosarchaea group</taxon>
        <taxon>Methanomicrobia</taxon>
        <taxon>Methanomicrobiales</taxon>
        <taxon>Methanocalculaceae</taxon>
        <taxon>Methanocalculus</taxon>
    </lineage>
</organism>
<dbReference type="Gene3D" id="1.10.287.560">
    <property type="entry name" value="Histidine kinase CheA-like, homodimeric domain"/>
    <property type="match status" value="1"/>
</dbReference>
<dbReference type="SUPFAM" id="SSF55874">
    <property type="entry name" value="ATPase domain of HSP90 chaperone/DNA topoisomerase II/histidine kinase"/>
    <property type="match status" value="1"/>
</dbReference>
<dbReference type="InterPro" id="IPR036061">
    <property type="entry name" value="CheW-like_dom_sf"/>
</dbReference>
<proteinExistence type="predicted"/>
<feature type="compositionally biased region" description="Basic and acidic residues" evidence="14">
    <location>
        <begin position="344"/>
        <end position="355"/>
    </location>
</feature>
<evidence type="ECO:0000313" key="19">
    <source>
        <dbReference type="Proteomes" id="UP000730161"/>
    </source>
</evidence>
<dbReference type="Gene3D" id="3.30.565.10">
    <property type="entry name" value="Histidine kinase-like ATPase, C-terminal domain"/>
    <property type="match status" value="1"/>
</dbReference>
<dbReference type="PROSITE" id="PS50894">
    <property type="entry name" value="HPT"/>
    <property type="match status" value="1"/>
</dbReference>
<keyword evidence="12" id="KW-0902">Two-component regulatory system</keyword>
<dbReference type="InterPro" id="IPR035891">
    <property type="entry name" value="CheY-binding_CheA"/>
</dbReference>
<dbReference type="Pfam" id="PF01584">
    <property type="entry name" value="CheW"/>
    <property type="match status" value="1"/>
</dbReference>
<feature type="region of interest" description="Disordered" evidence="14">
    <location>
        <begin position="328"/>
        <end position="355"/>
    </location>
</feature>
<evidence type="ECO:0000313" key="18">
    <source>
        <dbReference type="EMBL" id="MBR1368391.1"/>
    </source>
</evidence>
<comment type="caution">
    <text evidence="18">The sequence shown here is derived from an EMBL/GenBank/DDBJ whole genome shotgun (WGS) entry which is preliminary data.</text>
</comment>
<keyword evidence="10" id="KW-0418">Kinase</keyword>
<evidence type="ECO:0000256" key="5">
    <source>
        <dbReference type="ARBA" id="ARBA00022490"/>
    </source>
</evidence>
<dbReference type="InterPro" id="IPR010808">
    <property type="entry name" value="CheA_P2-bd"/>
</dbReference>
<evidence type="ECO:0000259" key="17">
    <source>
        <dbReference type="PROSITE" id="PS50894"/>
    </source>
</evidence>
<dbReference type="Proteomes" id="UP000730161">
    <property type="component" value="Unassembled WGS sequence"/>
</dbReference>
<dbReference type="EC" id="2.7.13.3" evidence="3"/>
<dbReference type="Pfam" id="PF02895">
    <property type="entry name" value="H-kinase_dim"/>
    <property type="match status" value="1"/>
</dbReference>
<keyword evidence="9" id="KW-0547">Nucleotide-binding</keyword>
<keyword evidence="5" id="KW-0963">Cytoplasm</keyword>
<evidence type="ECO:0000256" key="13">
    <source>
        <dbReference type="PROSITE-ProRule" id="PRU00110"/>
    </source>
</evidence>
<dbReference type="GO" id="GO:0005524">
    <property type="term" value="F:ATP binding"/>
    <property type="evidence" value="ECO:0007669"/>
    <property type="project" value="UniProtKB-KW"/>
</dbReference>
<dbReference type="SMART" id="SM00260">
    <property type="entry name" value="CheW"/>
    <property type="match status" value="1"/>
</dbReference>
<evidence type="ECO:0000256" key="1">
    <source>
        <dbReference type="ARBA" id="ARBA00000085"/>
    </source>
</evidence>
<dbReference type="AlphaFoldDB" id="A0A8J7W646"/>
<dbReference type="InterPro" id="IPR005467">
    <property type="entry name" value="His_kinase_dom"/>
</dbReference>
<dbReference type="GO" id="GO:0000155">
    <property type="term" value="F:phosphorelay sensor kinase activity"/>
    <property type="evidence" value="ECO:0007669"/>
    <property type="project" value="InterPro"/>
</dbReference>
<dbReference type="FunFam" id="3.30.565.10:FF:000016">
    <property type="entry name" value="Chemotaxis protein CheA, putative"/>
    <property type="match status" value="1"/>
</dbReference>
<gene>
    <name evidence="18" type="ORF">RJ53_02300</name>
</gene>
<dbReference type="Gene3D" id="1.20.120.160">
    <property type="entry name" value="HPT domain"/>
    <property type="match status" value="1"/>
</dbReference>
<dbReference type="InterPro" id="IPR036641">
    <property type="entry name" value="HPT_dom_sf"/>
</dbReference>
<dbReference type="SUPFAM" id="SSF55052">
    <property type="entry name" value="CheY-binding domain of CheA"/>
    <property type="match status" value="2"/>
</dbReference>
<dbReference type="SUPFAM" id="SSF47226">
    <property type="entry name" value="Histidine-containing phosphotransfer domain, HPT domain"/>
    <property type="match status" value="1"/>
</dbReference>
<dbReference type="InterPro" id="IPR004358">
    <property type="entry name" value="Sig_transdc_His_kin-like_C"/>
</dbReference>
<dbReference type="CDD" id="cd00088">
    <property type="entry name" value="HPT"/>
    <property type="match status" value="1"/>
</dbReference>
<keyword evidence="7 13" id="KW-0597">Phosphoprotein</keyword>
<dbReference type="Pfam" id="PF07194">
    <property type="entry name" value="P2"/>
    <property type="match status" value="2"/>
</dbReference>
<keyword evidence="19" id="KW-1185">Reference proteome</keyword>
<evidence type="ECO:0000256" key="14">
    <source>
        <dbReference type="SAM" id="MobiDB-lite"/>
    </source>
</evidence>
<dbReference type="Gene3D" id="3.30.70.1110">
    <property type="entry name" value="Histidine kinase CheA-like, P2 response regulator-binding domain"/>
    <property type="match status" value="2"/>
</dbReference>
<evidence type="ECO:0000259" key="15">
    <source>
        <dbReference type="PROSITE" id="PS50109"/>
    </source>
</evidence>
<protein>
    <recommendedName>
        <fullName evidence="4">Chemotaxis protein CheA</fullName>
        <ecNumber evidence="3">2.7.13.3</ecNumber>
    </recommendedName>
</protein>
<evidence type="ECO:0000256" key="6">
    <source>
        <dbReference type="ARBA" id="ARBA00022500"/>
    </source>
</evidence>
<dbReference type="InterPro" id="IPR051315">
    <property type="entry name" value="Bact_Chemotaxis_CheA"/>
</dbReference>
<dbReference type="PROSITE" id="PS50109">
    <property type="entry name" value="HIS_KIN"/>
    <property type="match status" value="1"/>
</dbReference>
<dbReference type="Pfam" id="PF01627">
    <property type="entry name" value="Hpt"/>
    <property type="match status" value="1"/>
</dbReference>
<dbReference type="SUPFAM" id="SSF47384">
    <property type="entry name" value="Homodimeric domain of signal transducing histidine kinase"/>
    <property type="match status" value="1"/>
</dbReference>
<dbReference type="CDD" id="cd16916">
    <property type="entry name" value="HATPase_CheA-like"/>
    <property type="match status" value="1"/>
</dbReference>
<dbReference type="InterPro" id="IPR036890">
    <property type="entry name" value="HATPase_C_sf"/>
</dbReference>
<dbReference type="InterPro" id="IPR037006">
    <property type="entry name" value="CheA-like_homodim_sf"/>
</dbReference>
<dbReference type="PANTHER" id="PTHR43395">
    <property type="entry name" value="SENSOR HISTIDINE KINASE CHEA"/>
    <property type="match status" value="1"/>
</dbReference>
<dbReference type="SUPFAM" id="SSF50341">
    <property type="entry name" value="CheW-like"/>
    <property type="match status" value="1"/>
</dbReference>
<keyword evidence="11" id="KW-0067">ATP-binding</keyword>
<dbReference type="InterPro" id="IPR002545">
    <property type="entry name" value="CheW-lke_dom"/>
</dbReference>
<accession>A0A8J7W646</accession>
<evidence type="ECO:0000259" key="16">
    <source>
        <dbReference type="PROSITE" id="PS50851"/>
    </source>
</evidence>
<feature type="domain" description="HPt" evidence="17">
    <location>
        <begin position="2"/>
        <end position="105"/>
    </location>
</feature>
<sequence>MVESEFEQYRGLFVAESRENHEVIVRNILILEGGDDPGAIDEIFRAAHTLKGASASMGFDTMEHLCHAMEDVFQAIRNREVEVTQELMDLLLRTVDLIEEMIDEIEEGGDSSSADVDELVDALKASGIPTGKKEDPSPQIQEILFSASAGESELPRYRIRIVVDDASQMKDVRALIAIGNLEQFGTIIRTHPPLADLEGDADTFDGTIIIEIESDAGGEALISAAEGSEITSVTIEEEGEDPDLPVYRILISVDEESAMRGLRACIAIERLEEMGTIISSDPPREAIEDGNFDSVFHLKIKTGSEPDALRRAALVPEIRSVEVIPEDAATPGTPVKKNATGPALDEKAPKKTETKNREIKNLRVDIQQLDRMMNLIEDLVINRGRLKQIAEKNRMKEMEEAIGMIDRSVSDLQILMMDIRMIPLNHIFNRLPRVVRDTAHYDGKEVEFVMYGGETELDRSVMDGLNDPLLHLIRNAVNHGIEHPEKRVAAGKPAKGLVHLSARRDRDNVIIELRDDGAGINVEKVKAKAIEKGILTQDQAEQLTKEEAINLLFHAGFSTADAITDISGRGVGLDVVKGAIESLKGTIRVTSHEGKGSTFELLLPPTMAIVEVMIVRLNNRRIAIPISAIVEVASMKRENIHRIGTQESILLRDEVLPLHMLEDMFGFSEETEILVVVQYDNKKSCIAVDLVEGQQEVVVKPLSSIIGVTRGISGITILGDGYVVPVLDVNTMV</sequence>
<dbReference type="RefSeq" id="WP_211530001.1">
    <property type="nucleotide sequence ID" value="NZ_JWHL01000002.1"/>
</dbReference>
<feature type="domain" description="CheW-like" evidence="16">
    <location>
        <begin position="609"/>
        <end position="733"/>
    </location>
</feature>
<comment type="catalytic activity">
    <reaction evidence="1">
        <text>ATP + protein L-histidine = ADP + protein N-phospho-L-histidine.</text>
        <dbReference type="EC" id="2.7.13.3"/>
    </reaction>
</comment>
<evidence type="ECO:0000256" key="2">
    <source>
        <dbReference type="ARBA" id="ARBA00004496"/>
    </source>
</evidence>
<dbReference type="InterPro" id="IPR036097">
    <property type="entry name" value="HisK_dim/P_sf"/>
</dbReference>